<evidence type="ECO:0000313" key="1">
    <source>
        <dbReference type="EMBL" id="KAH3800626.1"/>
    </source>
</evidence>
<accession>A0A9D4FMA3</accession>
<name>A0A9D4FMA3_DREPO</name>
<proteinExistence type="predicted"/>
<comment type="caution">
    <text evidence="1">The sequence shown here is derived from an EMBL/GenBank/DDBJ whole genome shotgun (WGS) entry which is preliminary data.</text>
</comment>
<keyword evidence="2" id="KW-1185">Reference proteome</keyword>
<organism evidence="1 2">
    <name type="scientific">Dreissena polymorpha</name>
    <name type="common">Zebra mussel</name>
    <name type="synonym">Mytilus polymorpha</name>
    <dbReference type="NCBI Taxonomy" id="45954"/>
    <lineage>
        <taxon>Eukaryota</taxon>
        <taxon>Metazoa</taxon>
        <taxon>Spiralia</taxon>
        <taxon>Lophotrochozoa</taxon>
        <taxon>Mollusca</taxon>
        <taxon>Bivalvia</taxon>
        <taxon>Autobranchia</taxon>
        <taxon>Heteroconchia</taxon>
        <taxon>Euheterodonta</taxon>
        <taxon>Imparidentia</taxon>
        <taxon>Neoheterodontei</taxon>
        <taxon>Myida</taxon>
        <taxon>Dreissenoidea</taxon>
        <taxon>Dreissenidae</taxon>
        <taxon>Dreissena</taxon>
    </lineage>
</organism>
<evidence type="ECO:0000313" key="2">
    <source>
        <dbReference type="Proteomes" id="UP000828390"/>
    </source>
</evidence>
<gene>
    <name evidence="1" type="ORF">DPMN_154264</name>
</gene>
<dbReference type="EMBL" id="JAIWYP010000007">
    <property type="protein sequence ID" value="KAH3800626.1"/>
    <property type="molecule type" value="Genomic_DNA"/>
</dbReference>
<dbReference type="Proteomes" id="UP000828390">
    <property type="component" value="Unassembled WGS sequence"/>
</dbReference>
<reference evidence="1" key="1">
    <citation type="journal article" date="2019" name="bioRxiv">
        <title>The Genome of the Zebra Mussel, Dreissena polymorpha: A Resource for Invasive Species Research.</title>
        <authorList>
            <person name="McCartney M.A."/>
            <person name="Auch B."/>
            <person name="Kono T."/>
            <person name="Mallez S."/>
            <person name="Zhang Y."/>
            <person name="Obille A."/>
            <person name="Becker A."/>
            <person name="Abrahante J.E."/>
            <person name="Garbe J."/>
            <person name="Badalamenti J.P."/>
            <person name="Herman A."/>
            <person name="Mangelson H."/>
            <person name="Liachko I."/>
            <person name="Sullivan S."/>
            <person name="Sone E.D."/>
            <person name="Koren S."/>
            <person name="Silverstein K.A.T."/>
            <person name="Beckman K.B."/>
            <person name="Gohl D.M."/>
        </authorList>
    </citation>
    <scope>NUCLEOTIDE SEQUENCE</scope>
    <source>
        <strain evidence="1">Duluth1</strain>
        <tissue evidence="1">Whole animal</tissue>
    </source>
</reference>
<sequence length="68" mass="7978">MTYEPLTNWHPKSFGINVFDVTFLWQTAARISVGVRKKHPPEETPFPINSIAEETPFHILHTRKKHPR</sequence>
<reference evidence="1" key="2">
    <citation type="submission" date="2020-11" db="EMBL/GenBank/DDBJ databases">
        <authorList>
            <person name="McCartney M.A."/>
            <person name="Auch B."/>
            <person name="Kono T."/>
            <person name="Mallez S."/>
            <person name="Becker A."/>
            <person name="Gohl D.M."/>
            <person name="Silverstein K.A.T."/>
            <person name="Koren S."/>
            <person name="Bechman K.B."/>
            <person name="Herman A."/>
            <person name="Abrahante J.E."/>
            <person name="Garbe J."/>
        </authorList>
    </citation>
    <scope>NUCLEOTIDE SEQUENCE</scope>
    <source>
        <strain evidence="1">Duluth1</strain>
        <tissue evidence="1">Whole animal</tissue>
    </source>
</reference>
<protein>
    <submittedName>
        <fullName evidence="1">Uncharacterized protein</fullName>
    </submittedName>
</protein>
<dbReference type="AlphaFoldDB" id="A0A9D4FMA3"/>